<evidence type="ECO:0000259" key="2">
    <source>
        <dbReference type="Pfam" id="PF07179"/>
    </source>
</evidence>
<dbReference type="RefSeq" id="WP_093155554.1">
    <property type="nucleotide sequence ID" value="NZ_FNEK01000020.1"/>
</dbReference>
<dbReference type="AlphaFoldDB" id="A0A1G8UZS1"/>
<feature type="region of interest" description="Disordered" evidence="1">
    <location>
        <begin position="242"/>
        <end position="264"/>
    </location>
</feature>
<accession>A0A1G8UZS1</accession>
<evidence type="ECO:0000256" key="1">
    <source>
        <dbReference type="SAM" id="MobiDB-lite"/>
    </source>
</evidence>
<name>A0A1G8UZS1_9RHOB</name>
<organism evidence="3 4">
    <name type="scientific">Aliiruegeria lutimaris</name>
    <dbReference type="NCBI Taxonomy" id="571298"/>
    <lineage>
        <taxon>Bacteria</taxon>
        <taxon>Pseudomonadati</taxon>
        <taxon>Pseudomonadota</taxon>
        <taxon>Alphaproteobacteria</taxon>
        <taxon>Rhodobacterales</taxon>
        <taxon>Roseobacteraceae</taxon>
        <taxon>Aliiruegeria</taxon>
    </lineage>
</organism>
<reference evidence="3 4" key="1">
    <citation type="submission" date="2016-10" db="EMBL/GenBank/DDBJ databases">
        <authorList>
            <person name="de Groot N.N."/>
        </authorList>
    </citation>
    <scope>NUCLEOTIDE SEQUENCE [LARGE SCALE GENOMIC DNA]</scope>
    <source>
        <strain evidence="3 4">DSM 25294</strain>
    </source>
</reference>
<keyword evidence="4" id="KW-1185">Reference proteome</keyword>
<sequence>MSDETTPLDAAHAAMMAAPEDGAARLRFYERLADSELFLLLEKEAEDDSIAPQLFPLEGGQVVLVFDRESRLGDFLGAPAHFAALSGRQAVKLLAGQGIGLGVNLGVEGSEIVLPADAVDWLAQTLEHAPQQAEERPDELLPPGNVPEALLAGLDTKLATAAGLAKLVYLAGVRYESGRQTHMLAFVDAVPGAENALATAASEALTFSGLEAGEMDVAFFAANDPIAARLARVGLRFELPEPPKSEMTEITPPGMDPDEPPILR</sequence>
<dbReference type="Proteomes" id="UP000199382">
    <property type="component" value="Unassembled WGS sequence"/>
</dbReference>
<protein>
    <submittedName>
        <fullName evidence="3">SseB protein N-terminal domain-containing protein</fullName>
    </submittedName>
</protein>
<evidence type="ECO:0000313" key="3">
    <source>
        <dbReference type="EMBL" id="SDJ59342.1"/>
    </source>
</evidence>
<dbReference type="STRING" id="571298.SAMN04488026_102037"/>
<dbReference type="EMBL" id="FNEK01000020">
    <property type="protein sequence ID" value="SDJ59342.1"/>
    <property type="molecule type" value="Genomic_DNA"/>
</dbReference>
<feature type="domain" description="SseB protein N-terminal" evidence="2">
    <location>
        <begin position="13"/>
        <end position="120"/>
    </location>
</feature>
<dbReference type="OrthoDB" id="7831317at2"/>
<dbReference type="InterPro" id="IPR009839">
    <property type="entry name" value="SseB_N"/>
</dbReference>
<gene>
    <name evidence="3" type="ORF">SAMN04488026_102037</name>
</gene>
<dbReference type="Pfam" id="PF07179">
    <property type="entry name" value="SseB"/>
    <property type="match status" value="1"/>
</dbReference>
<proteinExistence type="predicted"/>
<evidence type="ECO:0000313" key="4">
    <source>
        <dbReference type="Proteomes" id="UP000199382"/>
    </source>
</evidence>